<sequence>MDCNCNNHNTVSQPLNGELGMWPFDWLEKKATEFCMEKAYEKLTPLVAFIVALFLFVLLSGRVKWV</sequence>
<name>M6KH62_LEPIR</name>
<comment type="caution">
    <text evidence="2">The sequence shown here is derived from an EMBL/GenBank/DDBJ whole genome shotgun (WGS) entry which is preliminary data.</text>
</comment>
<dbReference type="EMBL" id="AHMZ02000068">
    <property type="protein sequence ID" value="EMN31013.1"/>
    <property type="molecule type" value="Genomic_DNA"/>
</dbReference>
<dbReference type="Proteomes" id="UP000012137">
    <property type="component" value="Unassembled WGS sequence"/>
</dbReference>
<keyword evidence="1" id="KW-0472">Membrane</keyword>
<proteinExistence type="predicted"/>
<evidence type="ECO:0000313" key="3">
    <source>
        <dbReference type="Proteomes" id="UP000012137"/>
    </source>
</evidence>
<protein>
    <submittedName>
        <fullName evidence="2">Uncharacterized protein</fullName>
    </submittedName>
</protein>
<organism evidence="2 3">
    <name type="scientific">Leptospira interrogans serovar Pyrogenes str. L0374</name>
    <dbReference type="NCBI Taxonomy" id="1049928"/>
    <lineage>
        <taxon>Bacteria</taxon>
        <taxon>Pseudomonadati</taxon>
        <taxon>Spirochaetota</taxon>
        <taxon>Spirochaetia</taxon>
        <taxon>Leptospirales</taxon>
        <taxon>Leptospiraceae</taxon>
        <taxon>Leptospira</taxon>
    </lineage>
</organism>
<keyword evidence="1" id="KW-0812">Transmembrane</keyword>
<reference evidence="2 3" key="1">
    <citation type="submission" date="2013-01" db="EMBL/GenBank/DDBJ databases">
        <authorList>
            <person name="Harkins D.M."/>
            <person name="Durkin A.S."/>
            <person name="Brinkac L.M."/>
            <person name="Haft D.H."/>
            <person name="Selengut J.D."/>
            <person name="Sanka R."/>
            <person name="DePew J."/>
            <person name="Purushe J."/>
            <person name="Peacock S.J."/>
            <person name="Thaipadungpanit J."/>
            <person name="Wuthiekanun V.W."/>
            <person name="Day N.P."/>
            <person name="Vinetz J.M."/>
            <person name="Sutton G.G."/>
            <person name="Nierman W.C."/>
            <person name="Fouts D.E."/>
        </authorList>
    </citation>
    <scope>NUCLEOTIDE SEQUENCE [LARGE SCALE GENOMIC DNA]</scope>
    <source>
        <strain evidence="2 3">L0374</strain>
    </source>
</reference>
<evidence type="ECO:0000256" key="1">
    <source>
        <dbReference type="SAM" id="Phobius"/>
    </source>
</evidence>
<evidence type="ECO:0000313" key="2">
    <source>
        <dbReference type="EMBL" id="EMN31013.1"/>
    </source>
</evidence>
<accession>M6KH62</accession>
<gene>
    <name evidence="2" type="ORF">LEP1GSC083_2005</name>
</gene>
<dbReference type="AlphaFoldDB" id="M6KH62"/>
<feature type="transmembrane region" description="Helical" evidence="1">
    <location>
        <begin position="43"/>
        <end position="61"/>
    </location>
</feature>
<keyword evidence="1" id="KW-1133">Transmembrane helix</keyword>